<sequence length="38" mass="4297">MVMTDGECASISLFYSIENVSLSCKHVYKSVSLKQNKR</sequence>
<name>A0A217EHL8_9GAMM</name>
<evidence type="ECO:0000313" key="2">
    <source>
        <dbReference type="Proteomes" id="UP000243463"/>
    </source>
</evidence>
<gene>
    <name evidence="1" type="ORF">SAMN05444584_1962</name>
</gene>
<proteinExistence type="predicted"/>
<dbReference type="AlphaFoldDB" id="A0A217EHL8"/>
<protein>
    <submittedName>
        <fullName evidence="1">Uncharacterized protein</fullName>
    </submittedName>
</protein>
<organism evidence="1 2">
    <name type="scientific">Acinetobacter apis</name>
    <dbReference type="NCBI Taxonomy" id="1229165"/>
    <lineage>
        <taxon>Bacteria</taxon>
        <taxon>Pseudomonadati</taxon>
        <taxon>Pseudomonadota</taxon>
        <taxon>Gammaproteobacteria</taxon>
        <taxon>Moraxellales</taxon>
        <taxon>Moraxellaceae</taxon>
        <taxon>Acinetobacter</taxon>
    </lineage>
</organism>
<reference evidence="2" key="1">
    <citation type="submission" date="2017-06" db="EMBL/GenBank/DDBJ databases">
        <authorList>
            <person name="Varghese N."/>
            <person name="Submissions S."/>
        </authorList>
    </citation>
    <scope>NUCLEOTIDE SEQUENCE [LARGE SCALE GENOMIC DNA]</scope>
    <source>
        <strain evidence="2">ANC 5114</strain>
    </source>
</reference>
<keyword evidence="2" id="KW-1185">Reference proteome</keyword>
<evidence type="ECO:0000313" key="1">
    <source>
        <dbReference type="EMBL" id="SNQ29983.1"/>
    </source>
</evidence>
<dbReference type="EMBL" id="FZLN01000004">
    <property type="protein sequence ID" value="SNQ29983.1"/>
    <property type="molecule type" value="Genomic_DNA"/>
</dbReference>
<dbReference type="Proteomes" id="UP000243463">
    <property type="component" value="Unassembled WGS sequence"/>
</dbReference>
<accession>A0A217EHL8</accession>